<feature type="region of interest" description="Disordered" evidence="2">
    <location>
        <begin position="633"/>
        <end position="698"/>
    </location>
</feature>
<dbReference type="OMA" id="AQCQAHR"/>
<dbReference type="SUPFAM" id="SSF52047">
    <property type="entry name" value="RNI-like"/>
    <property type="match status" value="1"/>
</dbReference>
<evidence type="ECO:0000313" key="3">
    <source>
        <dbReference type="EMBL" id="KPI87300.1"/>
    </source>
</evidence>
<evidence type="ECO:0000313" key="4">
    <source>
        <dbReference type="Proteomes" id="UP000038009"/>
    </source>
</evidence>
<dbReference type="EMBL" id="LJSK01000094">
    <property type="protein sequence ID" value="KPI87300.1"/>
    <property type="molecule type" value="Genomic_DNA"/>
</dbReference>
<gene>
    <name evidence="3" type="ORF">ABL78_3637</name>
</gene>
<feature type="compositionally biased region" description="Low complexity" evidence="2">
    <location>
        <begin position="863"/>
        <end position="878"/>
    </location>
</feature>
<sequence length="896" mass="94256">MPKLSLLERYFAQCEAHRTAPLPIFVAGLRDGVLEVNLADLSLADIRLFTLAVMDNVPAVAAASAPIRERRRHGENAESTLGDASSASSAQTQAAVFFTKLHFSYDLSLSRRRLANARRGDDRDASSSVPAPPQLLLAPQNETVLRSLIGAIVQVVKVNASTLKSFAWCGLPIALPSRGPHIGAFSARSNALSLTQLLPLCHHLTCLRFDGVALSRAQFMQLTMISLSSSSADMDSGSWLALEEASFVNCDLTDACKTGIVRLIRVGLPVKTANLYRRPLCGSGVYSADRTVSDPSPFSTTNIAARTSTLRGLRRLDLSQNPLGDETAQAIATAISGSALGSLSLAGTAVSRKAAAMLLLPSVLETNAIELVDLSNTQVSTAYGTSAAATASPSAELRLLADSSIAAGFRVVARGIGQLLVLREAMRMTQQPWRVRTLAMKEAPPSPQSSIVTAAPRISAGTPDGLSAPSGGREKSEGVENDQLKFDPFGAFINTVPATFAAPPTRVIPISQTKEEPAVAAAPALIGVSASPLSIPLQPSQPPQLPSAATPGTAAANPYGPWWPAMASWYAMQHTYPGACDGVAGMPKAGGGWVPVPVPVPVPILAPMPLPSALGTVPWAGAAFNQAPLTTSTASTALKQSEKNDGGPSLARRDDAAEPREHKEEIKDHAAAAPAAATVLQGTKATTGDATETAEEIREEKDVEEAAVAEADAVPSPASLSLADDASSSRLIRQASGEAGGSRFLSALISRLEAHETDVSERLEQHYQRTSSQLTTLEKDMRFRLQQLAEAERKERATAAERQTALLEAIAALQEAPGQSAAEKMSEEMLSQLVHLIEVGMKRVHVALEKGGAEKATDKKLPAKAAASPVAAPTAATATERDMVKEANQRLKQLGW</sequence>
<keyword evidence="4" id="KW-1185">Reference proteome</keyword>
<keyword evidence="1" id="KW-0175">Coiled coil</keyword>
<feature type="coiled-coil region" evidence="1">
    <location>
        <begin position="760"/>
        <end position="794"/>
    </location>
</feature>
<dbReference type="Proteomes" id="UP000038009">
    <property type="component" value="Unassembled WGS sequence"/>
</dbReference>
<dbReference type="PANTHER" id="PTHR24110">
    <property type="entry name" value="CENTROSOMAL PROTEIN OF 78 KDA"/>
    <property type="match status" value="1"/>
</dbReference>
<accession>A0A0N1IL79</accession>
<feature type="compositionally biased region" description="Basic and acidic residues" evidence="2">
    <location>
        <begin position="640"/>
        <end position="670"/>
    </location>
</feature>
<organism evidence="3 4">
    <name type="scientific">Leptomonas seymouri</name>
    <dbReference type="NCBI Taxonomy" id="5684"/>
    <lineage>
        <taxon>Eukaryota</taxon>
        <taxon>Discoba</taxon>
        <taxon>Euglenozoa</taxon>
        <taxon>Kinetoplastea</taxon>
        <taxon>Metakinetoplastina</taxon>
        <taxon>Trypanosomatida</taxon>
        <taxon>Trypanosomatidae</taxon>
        <taxon>Leishmaniinae</taxon>
        <taxon>Leptomonas</taxon>
    </lineage>
</organism>
<feature type="region of interest" description="Disordered" evidence="2">
    <location>
        <begin position="853"/>
        <end position="880"/>
    </location>
</feature>
<dbReference type="SMART" id="SM00368">
    <property type="entry name" value="LRR_RI"/>
    <property type="match status" value="1"/>
</dbReference>
<proteinExistence type="predicted"/>
<dbReference type="OrthoDB" id="251871at2759"/>
<comment type="caution">
    <text evidence="3">The sequence shown here is derived from an EMBL/GenBank/DDBJ whole genome shotgun (WGS) entry which is preliminary data.</text>
</comment>
<evidence type="ECO:0008006" key="5">
    <source>
        <dbReference type="Google" id="ProtNLM"/>
    </source>
</evidence>
<feature type="compositionally biased region" description="Low complexity" evidence="2">
    <location>
        <begin position="671"/>
        <end position="691"/>
    </location>
</feature>
<dbReference type="AlphaFoldDB" id="A0A0N1IL79"/>
<protein>
    <recommendedName>
        <fullName evidence="5">Leucine-rich repeat protein</fullName>
    </recommendedName>
</protein>
<dbReference type="PANTHER" id="PTHR24110:SF3">
    <property type="entry name" value="CENTROSOMAL PROTEIN OF 78 KDA"/>
    <property type="match status" value="1"/>
</dbReference>
<evidence type="ECO:0000256" key="2">
    <source>
        <dbReference type="SAM" id="MobiDB-lite"/>
    </source>
</evidence>
<dbReference type="VEuPathDB" id="TriTrypDB:Lsey_0094_0250"/>
<reference evidence="3 4" key="1">
    <citation type="journal article" date="2015" name="PLoS Pathog.">
        <title>Leptomonas seymouri: Adaptations to the Dixenous Life Cycle Analyzed by Genome Sequencing, Transcriptome Profiling and Co-infection with Leishmania donovani.</title>
        <authorList>
            <person name="Kraeva N."/>
            <person name="Butenko A."/>
            <person name="Hlavacova J."/>
            <person name="Kostygov A."/>
            <person name="Myskova J."/>
            <person name="Grybchuk D."/>
            <person name="Lestinova T."/>
            <person name="Votypka J."/>
            <person name="Volf P."/>
            <person name="Opperdoes F."/>
            <person name="Flegontov P."/>
            <person name="Lukes J."/>
            <person name="Yurchenko V."/>
        </authorList>
    </citation>
    <scope>NUCLEOTIDE SEQUENCE [LARGE SCALE GENOMIC DNA]</scope>
    <source>
        <strain evidence="3 4">ATCC 30220</strain>
    </source>
</reference>
<feature type="region of interest" description="Disordered" evidence="2">
    <location>
        <begin position="458"/>
        <end position="478"/>
    </location>
</feature>
<dbReference type="Gene3D" id="3.80.10.10">
    <property type="entry name" value="Ribonuclease Inhibitor"/>
    <property type="match status" value="1"/>
</dbReference>
<dbReference type="InterPro" id="IPR032675">
    <property type="entry name" value="LRR_dom_sf"/>
</dbReference>
<name>A0A0N1IL79_LEPSE</name>
<evidence type="ECO:0000256" key="1">
    <source>
        <dbReference type="SAM" id="Coils"/>
    </source>
</evidence>